<dbReference type="InterPro" id="IPR038717">
    <property type="entry name" value="Tc1-like_DDE_dom"/>
</dbReference>
<dbReference type="HOGENOM" id="CLU_033666_0_4_1"/>
<feature type="domain" description="Transposase Tc1-like" evidence="1">
    <location>
        <begin position="57"/>
        <end position="124"/>
    </location>
</feature>
<dbReference type="InterPro" id="IPR009057">
    <property type="entry name" value="Homeodomain-like_sf"/>
</dbReference>
<dbReference type="STRING" id="1109443.G4TWR6"/>
<evidence type="ECO:0000313" key="4">
    <source>
        <dbReference type="Proteomes" id="UP000007148"/>
    </source>
</evidence>
<evidence type="ECO:0000313" key="3">
    <source>
        <dbReference type="EMBL" id="CCA75761.1"/>
    </source>
</evidence>
<name>G4TWR6_SERID</name>
<dbReference type="InterPro" id="IPR002492">
    <property type="entry name" value="Transposase_Tc1-like"/>
</dbReference>
<keyword evidence="4" id="KW-1185">Reference proteome</keyword>
<sequence>LQFELRALLLKGISFTAIARQLDLSLSTVSKYRRVFGIALVQRKGGRPALINDKYHRRIVAAIRSGHADTVPEAKQLLGLCCSNQTVRNALGTAGLRARAKARKPLLKTSHRQRRLDFALRHRHWTTEDWARVIFSDESEANRMGSDGRRYCYKMPGEELSSRTVQFTVKHGGGSVMVWGCMSVQGVGDLCFIDGTMDAKKYIQILDQHLPASVRHFRMQHTNWIFQQDGDPKHTSATARNWFEDNDIRALDWPAHSPDLNPIEHLWEHLKRCLNAYETHPTNIYELEARILAEWGKIDRKVCLDSIDSMPRRLADGIRANEGHTKY</sequence>
<dbReference type="eggNOG" id="ENOG502RZ4M">
    <property type="taxonomic scope" value="Eukaryota"/>
</dbReference>
<dbReference type="PANTHER" id="PTHR23022">
    <property type="entry name" value="TRANSPOSABLE ELEMENT-RELATED"/>
    <property type="match status" value="1"/>
</dbReference>
<dbReference type="Proteomes" id="UP000007148">
    <property type="component" value="Unassembled WGS sequence"/>
</dbReference>
<dbReference type="SUPFAM" id="SSF46689">
    <property type="entry name" value="Homeodomain-like"/>
    <property type="match status" value="1"/>
</dbReference>
<dbReference type="PANTHER" id="PTHR23022:SF135">
    <property type="entry name" value="SI:DKEY-77F5.3"/>
    <property type="match status" value="1"/>
</dbReference>
<gene>
    <name evidence="3" type="ORF">PIIN_09751</name>
</gene>
<protein>
    <submittedName>
        <fullName evidence="3">Related to transposase-Wolbachia endosymbiont of Drosophila ananassae</fullName>
    </submittedName>
</protein>
<dbReference type="GO" id="GO:0006313">
    <property type="term" value="P:DNA transposition"/>
    <property type="evidence" value="ECO:0007669"/>
    <property type="project" value="InterPro"/>
</dbReference>
<dbReference type="EMBL" id="CAFZ01000515">
    <property type="protein sequence ID" value="CCA75761.1"/>
    <property type="molecule type" value="Genomic_DNA"/>
</dbReference>
<evidence type="ECO:0000259" key="1">
    <source>
        <dbReference type="Pfam" id="PF01498"/>
    </source>
</evidence>
<feature type="domain" description="Tc1-like transposase DDE" evidence="2">
    <location>
        <begin position="132"/>
        <end position="277"/>
    </location>
</feature>
<reference evidence="3 4" key="1">
    <citation type="journal article" date="2011" name="PLoS Pathog.">
        <title>Endophytic Life Strategies Decoded by Genome and Transcriptome Analyses of the Mutualistic Root Symbiont Piriformospora indica.</title>
        <authorList>
            <person name="Zuccaro A."/>
            <person name="Lahrmann U."/>
            <person name="Guldener U."/>
            <person name="Langen G."/>
            <person name="Pfiffi S."/>
            <person name="Biedenkopf D."/>
            <person name="Wong P."/>
            <person name="Samans B."/>
            <person name="Grimm C."/>
            <person name="Basiewicz M."/>
            <person name="Murat C."/>
            <person name="Martin F."/>
            <person name="Kogel K.H."/>
        </authorList>
    </citation>
    <scope>NUCLEOTIDE SEQUENCE [LARGE SCALE GENOMIC DNA]</scope>
    <source>
        <strain evidence="3 4">DSM 11827</strain>
    </source>
</reference>
<dbReference type="InterPro" id="IPR052338">
    <property type="entry name" value="Transposase_5"/>
</dbReference>
<evidence type="ECO:0000259" key="2">
    <source>
        <dbReference type="Pfam" id="PF13358"/>
    </source>
</evidence>
<dbReference type="OMA" id="PIDIRHA"/>
<dbReference type="Pfam" id="PF01498">
    <property type="entry name" value="HTH_Tnp_Tc3_2"/>
    <property type="match status" value="1"/>
</dbReference>
<dbReference type="Pfam" id="PF13358">
    <property type="entry name" value="DDE_3"/>
    <property type="match status" value="1"/>
</dbReference>
<dbReference type="OrthoDB" id="3226274at2759"/>
<dbReference type="InterPro" id="IPR036397">
    <property type="entry name" value="RNaseH_sf"/>
</dbReference>
<dbReference type="GO" id="GO:0003677">
    <property type="term" value="F:DNA binding"/>
    <property type="evidence" value="ECO:0007669"/>
    <property type="project" value="InterPro"/>
</dbReference>
<dbReference type="AlphaFoldDB" id="G4TWR6"/>
<organism evidence="3 4">
    <name type="scientific">Serendipita indica (strain DSM 11827)</name>
    <name type="common">Root endophyte fungus</name>
    <name type="synonym">Piriformospora indica</name>
    <dbReference type="NCBI Taxonomy" id="1109443"/>
    <lineage>
        <taxon>Eukaryota</taxon>
        <taxon>Fungi</taxon>
        <taxon>Dikarya</taxon>
        <taxon>Basidiomycota</taxon>
        <taxon>Agaricomycotina</taxon>
        <taxon>Agaricomycetes</taxon>
        <taxon>Sebacinales</taxon>
        <taxon>Serendipitaceae</taxon>
        <taxon>Serendipita</taxon>
    </lineage>
</organism>
<proteinExistence type="predicted"/>
<dbReference type="InParanoid" id="G4TWR6"/>
<feature type="non-terminal residue" evidence="3">
    <location>
        <position position="1"/>
    </location>
</feature>
<dbReference type="Gene3D" id="3.30.420.10">
    <property type="entry name" value="Ribonuclease H-like superfamily/Ribonuclease H"/>
    <property type="match status" value="1"/>
</dbReference>
<accession>G4TWR6</accession>
<dbReference type="GO" id="GO:0015074">
    <property type="term" value="P:DNA integration"/>
    <property type="evidence" value="ECO:0007669"/>
    <property type="project" value="InterPro"/>
</dbReference>
<comment type="caution">
    <text evidence="3">The sequence shown here is derived from an EMBL/GenBank/DDBJ whole genome shotgun (WGS) entry which is preliminary data.</text>
</comment>